<sequence>NVIVGTIEGATTKEEAASRIAEIMADPKAPYKDHRNPKHKDQQLEMERLHRIVHGDALHPMG</sequence>
<comment type="caution">
    <text evidence="1">The sequence shown here is derived from an EMBL/GenBank/DDBJ whole genome shotgun (WGS) entry which is preliminary data.</text>
</comment>
<dbReference type="AlphaFoldDB" id="A0A0F9GE01"/>
<feature type="non-terminal residue" evidence="1">
    <location>
        <position position="1"/>
    </location>
</feature>
<gene>
    <name evidence="1" type="ORF">LCGC14_1838510</name>
</gene>
<reference evidence="1" key="1">
    <citation type="journal article" date="2015" name="Nature">
        <title>Complex archaea that bridge the gap between prokaryotes and eukaryotes.</title>
        <authorList>
            <person name="Spang A."/>
            <person name="Saw J.H."/>
            <person name="Jorgensen S.L."/>
            <person name="Zaremba-Niedzwiedzka K."/>
            <person name="Martijn J."/>
            <person name="Lind A.E."/>
            <person name="van Eijk R."/>
            <person name="Schleper C."/>
            <person name="Guy L."/>
            <person name="Ettema T.J."/>
        </authorList>
    </citation>
    <scope>NUCLEOTIDE SEQUENCE</scope>
</reference>
<dbReference type="EMBL" id="LAZR01018268">
    <property type="protein sequence ID" value="KKL97039.1"/>
    <property type="molecule type" value="Genomic_DNA"/>
</dbReference>
<proteinExistence type="predicted"/>
<name>A0A0F9GE01_9ZZZZ</name>
<accession>A0A0F9GE01</accession>
<protein>
    <submittedName>
        <fullName evidence="1">Uncharacterized protein</fullName>
    </submittedName>
</protein>
<evidence type="ECO:0000313" key="1">
    <source>
        <dbReference type="EMBL" id="KKL97039.1"/>
    </source>
</evidence>
<organism evidence="1">
    <name type="scientific">marine sediment metagenome</name>
    <dbReference type="NCBI Taxonomy" id="412755"/>
    <lineage>
        <taxon>unclassified sequences</taxon>
        <taxon>metagenomes</taxon>
        <taxon>ecological metagenomes</taxon>
    </lineage>
</organism>